<keyword evidence="2" id="KW-1185">Reference proteome</keyword>
<sequence>MMSTARVPEENNSADANPTAAGGVDTTPLLSDQIFRSRRFMRRTPSLRGAARFLRRASSRRMMREPSIRVRENAADQIEERQTDWAYSKPIVILDLLWNIAFVIVSVSVLIMSRNESPSMPLRLWIVGYALQCTLHMVCVCVEYKRRSQQQNVPRNLTTSNGTVGDRWSSGNSSSGSDVGESGDYVSNTMQSEDDTSVAKHLESANTMFSFIWWIIGFYWVSAGGQHLTDDAPQLYWLCITFLAVDVFFVVICVAVACVIGIAVCCCLPCIIAILYAVADQEGATKEDIERLPRYKFKRIGDFEKQNGEIQESFGGIMTECDTDSPIEHVLPLEDAECCICLCSYDDGAELRELPCHHHFHSACIDKWLYINATCPLCKFNILKNGNQSGSDDA</sequence>
<evidence type="ECO:0000313" key="1">
    <source>
        <dbReference type="EMBL" id="KAI5647289.1"/>
    </source>
</evidence>
<gene>
    <name evidence="1" type="ORF">M9H77_33294</name>
</gene>
<dbReference type="Proteomes" id="UP001060085">
    <property type="component" value="Linkage Group LG08"/>
</dbReference>
<protein>
    <submittedName>
        <fullName evidence="1">Uncharacterized protein</fullName>
    </submittedName>
</protein>
<dbReference type="EMBL" id="CM044708">
    <property type="protein sequence ID" value="KAI5647289.1"/>
    <property type="molecule type" value="Genomic_DNA"/>
</dbReference>
<comment type="caution">
    <text evidence="1">The sequence shown here is derived from an EMBL/GenBank/DDBJ whole genome shotgun (WGS) entry which is preliminary data.</text>
</comment>
<organism evidence="1 2">
    <name type="scientific">Catharanthus roseus</name>
    <name type="common">Madagascar periwinkle</name>
    <name type="synonym">Vinca rosea</name>
    <dbReference type="NCBI Taxonomy" id="4058"/>
    <lineage>
        <taxon>Eukaryota</taxon>
        <taxon>Viridiplantae</taxon>
        <taxon>Streptophyta</taxon>
        <taxon>Embryophyta</taxon>
        <taxon>Tracheophyta</taxon>
        <taxon>Spermatophyta</taxon>
        <taxon>Magnoliopsida</taxon>
        <taxon>eudicotyledons</taxon>
        <taxon>Gunneridae</taxon>
        <taxon>Pentapetalae</taxon>
        <taxon>asterids</taxon>
        <taxon>lamiids</taxon>
        <taxon>Gentianales</taxon>
        <taxon>Apocynaceae</taxon>
        <taxon>Rauvolfioideae</taxon>
        <taxon>Vinceae</taxon>
        <taxon>Catharanthinae</taxon>
        <taxon>Catharanthus</taxon>
    </lineage>
</organism>
<accession>A0ACB9ZIX1</accession>
<evidence type="ECO:0000313" key="2">
    <source>
        <dbReference type="Proteomes" id="UP001060085"/>
    </source>
</evidence>
<proteinExistence type="predicted"/>
<reference evidence="2" key="1">
    <citation type="journal article" date="2023" name="Nat. Plants">
        <title>Single-cell RNA sequencing provides a high-resolution roadmap for understanding the multicellular compartmentation of specialized metabolism.</title>
        <authorList>
            <person name="Sun S."/>
            <person name="Shen X."/>
            <person name="Li Y."/>
            <person name="Li Y."/>
            <person name="Wang S."/>
            <person name="Li R."/>
            <person name="Zhang H."/>
            <person name="Shen G."/>
            <person name="Guo B."/>
            <person name="Wei J."/>
            <person name="Xu J."/>
            <person name="St-Pierre B."/>
            <person name="Chen S."/>
            <person name="Sun C."/>
        </authorList>
    </citation>
    <scope>NUCLEOTIDE SEQUENCE [LARGE SCALE GENOMIC DNA]</scope>
</reference>
<name>A0ACB9ZIX1_CATRO</name>